<proteinExistence type="predicted"/>
<accession>A0A2P5DS10</accession>
<name>A0A2P5DS10_PARAD</name>
<sequence>MMHTQPPLTQLSHLRLDLSQVNFPKHHYHHLSHHCRQIGQDATIKVPSNDFQLFPDKNYLWAFFRILVVFQIFNINICVITFLKVYFRF</sequence>
<keyword evidence="1" id="KW-0472">Membrane</keyword>
<dbReference type="EMBL" id="JXTB01000020">
    <property type="protein sequence ID" value="PON76068.1"/>
    <property type="molecule type" value="Genomic_DNA"/>
</dbReference>
<keyword evidence="1" id="KW-1133">Transmembrane helix</keyword>
<evidence type="ECO:0000256" key="1">
    <source>
        <dbReference type="SAM" id="Phobius"/>
    </source>
</evidence>
<evidence type="ECO:0000313" key="3">
    <source>
        <dbReference type="Proteomes" id="UP000237105"/>
    </source>
</evidence>
<comment type="caution">
    <text evidence="2">The sequence shown here is derived from an EMBL/GenBank/DDBJ whole genome shotgun (WGS) entry which is preliminary data.</text>
</comment>
<organism evidence="2 3">
    <name type="scientific">Parasponia andersonii</name>
    <name type="common">Sponia andersonii</name>
    <dbReference type="NCBI Taxonomy" id="3476"/>
    <lineage>
        <taxon>Eukaryota</taxon>
        <taxon>Viridiplantae</taxon>
        <taxon>Streptophyta</taxon>
        <taxon>Embryophyta</taxon>
        <taxon>Tracheophyta</taxon>
        <taxon>Spermatophyta</taxon>
        <taxon>Magnoliopsida</taxon>
        <taxon>eudicotyledons</taxon>
        <taxon>Gunneridae</taxon>
        <taxon>Pentapetalae</taxon>
        <taxon>rosids</taxon>
        <taxon>fabids</taxon>
        <taxon>Rosales</taxon>
        <taxon>Cannabaceae</taxon>
        <taxon>Parasponia</taxon>
    </lineage>
</organism>
<keyword evidence="3" id="KW-1185">Reference proteome</keyword>
<dbReference type="Proteomes" id="UP000237105">
    <property type="component" value="Unassembled WGS sequence"/>
</dbReference>
<evidence type="ECO:0008006" key="4">
    <source>
        <dbReference type="Google" id="ProtNLM"/>
    </source>
</evidence>
<protein>
    <recommendedName>
        <fullName evidence="4">Transmembrane protein</fullName>
    </recommendedName>
</protein>
<gene>
    <name evidence="2" type="ORF">PanWU01x14_037840</name>
</gene>
<evidence type="ECO:0000313" key="2">
    <source>
        <dbReference type="EMBL" id="PON76068.1"/>
    </source>
</evidence>
<feature type="transmembrane region" description="Helical" evidence="1">
    <location>
        <begin position="59"/>
        <end position="83"/>
    </location>
</feature>
<reference evidence="3" key="1">
    <citation type="submission" date="2016-06" db="EMBL/GenBank/DDBJ databases">
        <title>Parallel loss of symbiosis genes in relatives of nitrogen-fixing non-legume Parasponia.</title>
        <authorList>
            <person name="Van Velzen R."/>
            <person name="Holmer R."/>
            <person name="Bu F."/>
            <person name="Rutten L."/>
            <person name="Van Zeijl A."/>
            <person name="Liu W."/>
            <person name="Santuari L."/>
            <person name="Cao Q."/>
            <person name="Sharma T."/>
            <person name="Shen D."/>
            <person name="Roswanjaya Y."/>
            <person name="Wardhani T."/>
            <person name="Kalhor M.S."/>
            <person name="Jansen J."/>
            <person name="Van den Hoogen J."/>
            <person name="Gungor B."/>
            <person name="Hartog M."/>
            <person name="Hontelez J."/>
            <person name="Verver J."/>
            <person name="Yang W.-C."/>
            <person name="Schijlen E."/>
            <person name="Repin R."/>
            <person name="Schilthuizen M."/>
            <person name="Schranz E."/>
            <person name="Heidstra R."/>
            <person name="Miyata K."/>
            <person name="Fedorova E."/>
            <person name="Kohlen W."/>
            <person name="Bisseling T."/>
            <person name="Smit S."/>
            <person name="Geurts R."/>
        </authorList>
    </citation>
    <scope>NUCLEOTIDE SEQUENCE [LARGE SCALE GENOMIC DNA]</scope>
    <source>
        <strain evidence="3">cv. WU1-14</strain>
    </source>
</reference>
<keyword evidence="1" id="KW-0812">Transmembrane</keyword>
<dbReference type="AlphaFoldDB" id="A0A2P5DS10"/>